<comment type="subcellular location">
    <subcellularLocation>
        <location evidence="1 9">Cytoplasm</location>
    </subcellularLocation>
</comment>
<evidence type="ECO:0000256" key="8">
    <source>
        <dbReference type="ARBA" id="ARBA00023306"/>
    </source>
</evidence>
<dbReference type="InterPro" id="IPR002104">
    <property type="entry name" value="Integrase_catalytic"/>
</dbReference>
<dbReference type="Pfam" id="PF02899">
    <property type="entry name" value="Phage_int_SAM_1"/>
    <property type="match status" value="1"/>
</dbReference>
<keyword evidence="8 9" id="KW-0131">Cell cycle</keyword>
<feature type="active site" evidence="9">
    <location>
        <position position="184"/>
    </location>
</feature>
<evidence type="ECO:0000256" key="1">
    <source>
        <dbReference type="ARBA" id="ARBA00004496"/>
    </source>
</evidence>
<feature type="active site" evidence="9">
    <location>
        <position position="160"/>
    </location>
</feature>
<evidence type="ECO:0000259" key="11">
    <source>
        <dbReference type="PROSITE" id="PS51900"/>
    </source>
</evidence>
<evidence type="ECO:0000256" key="4">
    <source>
        <dbReference type="ARBA" id="ARBA00022829"/>
    </source>
</evidence>
<dbReference type="PANTHER" id="PTHR30349:SF77">
    <property type="entry name" value="TYROSINE RECOMBINASE XERC"/>
    <property type="match status" value="1"/>
</dbReference>
<gene>
    <name evidence="9" type="primary">xerC</name>
    <name evidence="12" type="ORF">J2S35_001812</name>
</gene>
<feature type="domain" description="Core-binding (CB)" evidence="11">
    <location>
        <begin position="1"/>
        <end position="92"/>
    </location>
</feature>
<name>A0AAE3YIG4_9MICC</name>
<dbReference type="InterPro" id="IPR010998">
    <property type="entry name" value="Integrase_recombinase_N"/>
</dbReference>
<evidence type="ECO:0000256" key="2">
    <source>
        <dbReference type="ARBA" id="ARBA00022490"/>
    </source>
</evidence>
<dbReference type="PROSITE" id="PS51900">
    <property type="entry name" value="CB"/>
    <property type="match status" value="1"/>
</dbReference>
<accession>A0AAE3YIG4</accession>
<keyword evidence="5 9" id="KW-0229">DNA integration</keyword>
<dbReference type="Pfam" id="PF00589">
    <property type="entry name" value="Phage_integrase"/>
    <property type="match status" value="1"/>
</dbReference>
<keyword evidence="6 9" id="KW-0238">DNA-binding</keyword>
<feature type="domain" description="Tyr recombinase" evidence="10">
    <location>
        <begin position="113"/>
        <end position="302"/>
    </location>
</feature>
<evidence type="ECO:0000256" key="6">
    <source>
        <dbReference type="ARBA" id="ARBA00023125"/>
    </source>
</evidence>
<evidence type="ECO:0000256" key="9">
    <source>
        <dbReference type="HAMAP-Rule" id="MF_01808"/>
    </source>
</evidence>
<dbReference type="GO" id="GO:0006313">
    <property type="term" value="P:DNA transposition"/>
    <property type="evidence" value="ECO:0007669"/>
    <property type="project" value="UniProtKB-UniRule"/>
</dbReference>
<feature type="active site" evidence="9">
    <location>
        <position position="257"/>
    </location>
</feature>
<dbReference type="GO" id="GO:0005737">
    <property type="term" value="C:cytoplasm"/>
    <property type="evidence" value="ECO:0007669"/>
    <property type="project" value="UniProtKB-SubCell"/>
</dbReference>
<evidence type="ECO:0000256" key="5">
    <source>
        <dbReference type="ARBA" id="ARBA00022908"/>
    </source>
</evidence>
<comment type="subunit">
    <text evidence="9">Forms a cyclic heterotetrameric complex composed of two molecules of XerC and two molecules of XerD.</text>
</comment>
<dbReference type="NCBIfam" id="NF001399">
    <property type="entry name" value="PRK00283.1"/>
    <property type="match status" value="1"/>
</dbReference>
<keyword evidence="4 9" id="KW-0159">Chromosome partition</keyword>
<dbReference type="GO" id="GO:0007059">
    <property type="term" value="P:chromosome segregation"/>
    <property type="evidence" value="ECO:0007669"/>
    <property type="project" value="UniProtKB-UniRule"/>
</dbReference>
<dbReference type="Gene3D" id="1.10.443.10">
    <property type="entry name" value="Intergrase catalytic core"/>
    <property type="match status" value="1"/>
</dbReference>
<dbReference type="InterPro" id="IPR044068">
    <property type="entry name" value="CB"/>
</dbReference>
<dbReference type="EMBL" id="JAVDUI010000001">
    <property type="protein sequence ID" value="MDR6892872.1"/>
    <property type="molecule type" value="Genomic_DNA"/>
</dbReference>
<feature type="active site" evidence="9">
    <location>
        <position position="280"/>
    </location>
</feature>
<dbReference type="GO" id="GO:0051301">
    <property type="term" value="P:cell division"/>
    <property type="evidence" value="ECO:0007669"/>
    <property type="project" value="UniProtKB-KW"/>
</dbReference>
<organism evidence="12 13">
    <name type="scientific">Falsarthrobacter nasiphocae</name>
    <dbReference type="NCBI Taxonomy" id="189863"/>
    <lineage>
        <taxon>Bacteria</taxon>
        <taxon>Bacillati</taxon>
        <taxon>Actinomycetota</taxon>
        <taxon>Actinomycetes</taxon>
        <taxon>Micrococcales</taxon>
        <taxon>Micrococcaceae</taxon>
        <taxon>Falsarthrobacter</taxon>
    </lineage>
</organism>
<dbReference type="Proteomes" id="UP001247307">
    <property type="component" value="Unassembled WGS sequence"/>
</dbReference>
<comment type="caution">
    <text evidence="12">The sequence shown here is derived from an EMBL/GenBank/DDBJ whole genome shotgun (WGS) entry which is preliminary data.</text>
</comment>
<dbReference type="PANTHER" id="PTHR30349">
    <property type="entry name" value="PHAGE INTEGRASE-RELATED"/>
    <property type="match status" value="1"/>
</dbReference>
<dbReference type="Gene3D" id="1.10.150.130">
    <property type="match status" value="1"/>
</dbReference>
<protein>
    <recommendedName>
        <fullName evidence="9">Tyrosine recombinase XerC</fullName>
    </recommendedName>
</protein>
<dbReference type="SUPFAM" id="SSF56349">
    <property type="entry name" value="DNA breaking-rejoining enzymes"/>
    <property type="match status" value="1"/>
</dbReference>
<comment type="similarity">
    <text evidence="9">Belongs to the 'phage' integrase family. XerC subfamily.</text>
</comment>
<reference evidence="12" key="1">
    <citation type="submission" date="2023-07" db="EMBL/GenBank/DDBJ databases">
        <title>Sequencing the genomes of 1000 actinobacteria strains.</title>
        <authorList>
            <person name="Klenk H.-P."/>
        </authorList>
    </citation>
    <scope>NUCLEOTIDE SEQUENCE</scope>
    <source>
        <strain evidence="12">DSM 13988</strain>
    </source>
</reference>
<dbReference type="HAMAP" id="MF_01808">
    <property type="entry name" value="Recomb_XerC_XerD"/>
    <property type="match status" value="1"/>
</dbReference>
<comment type="function">
    <text evidence="9">Site-specific tyrosine recombinase, which acts by catalyzing the cutting and rejoining of the recombining DNA molecules. The XerC-XerD complex is essential to convert dimers of the bacterial chromosome into monomers to permit their segregation at cell division. It also contributes to the segregational stability of plasmids.</text>
</comment>
<dbReference type="InterPro" id="IPR004107">
    <property type="entry name" value="Integrase_SAM-like_N"/>
</dbReference>
<keyword evidence="7 9" id="KW-0233">DNA recombination</keyword>
<keyword evidence="3 9" id="KW-0132">Cell division</keyword>
<evidence type="ECO:0000313" key="12">
    <source>
        <dbReference type="EMBL" id="MDR6892872.1"/>
    </source>
</evidence>
<proteinExistence type="inferred from homology"/>
<feature type="active site" description="O-(3'-phospho-DNA)-tyrosine intermediate" evidence="9">
    <location>
        <position position="289"/>
    </location>
</feature>
<evidence type="ECO:0000259" key="10">
    <source>
        <dbReference type="PROSITE" id="PS51898"/>
    </source>
</evidence>
<sequence>MVKDSAPPVWELGRFKDFLLYERSRSPRTATAYLSDLRTMVASCTRAGAFGPADVTLADLRRVLHERHADGVSAASLARLVSSIRSYFDWATERGITAADPAQRLTGPKISRTLPDVIQHAAVSALLESPLGLDLDEHKERAKAHRDAAMLELLYATGMRVGELAALDIWSVDAEHRTVRVIGKGDKERVVPMGDPARKALERWLNDSRRFLARPDETALFVGMRGRRIDQRQVRRLVNEALARLGTTKARGPHAFRHTAATHMLDEGADLRSIQEMLGHASLTTTQIYTHVSVERLSQAYKQAHPRA</sequence>
<dbReference type="InterPro" id="IPR013762">
    <property type="entry name" value="Integrase-like_cat_sf"/>
</dbReference>
<evidence type="ECO:0000313" key="13">
    <source>
        <dbReference type="Proteomes" id="UP001247307"/>
    </source>
</evidence>
<dbReference type="GO" id="GO:0003677">
    <property type="term" value="F:DNA binding"/>
    <property type="evidence" value="ECO:0007669"/>
    <property type="project" value="UniProtKB-UniRule"/>
</dbReference>
<dbReference type="PROSITE" id="PS51898">
    <property type="entry name" value="TYR_RECOMBINASE"/>
    <property type="match status" value="1"/>
</dbReference>
<dbReference type="InterPro" id="IPR050090">
    <property type="entry name" value="Tyrosine_recombinase_XerCD"/>
</dbReference>
<keyword evidence="13" id="KW-1185">Reference proteome</keyword>
<keyword evidence="2 9" id="KW-0963">Cytoplasm</keyword>
<dbReference type="RefSeq" id="WP_309852575.1">
    <property type="nucleotide sequence ID" value="NZ_BAAAIU010000004.1"/>
</dbReference>
<feature type="active site" evidence="9">
    <location>
        <position position="254"/>
    </location>
</feature>
<dbReference type="GO" id="GO:0009037">
    <property type="term" value="F:tyrosine-based site-specific recombinase activity"/>
    <property type="evidence" value="ECO:0007669"/>
    <property type="project" value="UniProtKB-UniRule"/>
</dbReference>
<evidence type="ECO:0000256" key="7">
    <source>
        <dbReference type="ARBA" id="ARBA00023172"/>
    </source>
</evidence>
<dbReference type="InterPro" id="IPR023009">
    <property type="entry name" value="Tyrosine_recombinase_XerC/XerD"/>
</dbReference>
<dbReference type="AlphaFoldDB" id="A0AAE3YIG4"/>
<evidence type="ECO:0000256" key="3">
    <source>
        <dbReference type="ARBA" id="ARBA00022618"/>
    </source>
</evidence>
<dbReference type="InterPro" id="IPR011010">
    <property type="entry name" value="DNA_brk_join_enz"/>
</dbReference>
<dbReference type="CDD" id="cd00798">
    <property type="entry name" value="INT_XerDC_C"/>
    <property type="match status" value="1"/>
</dbReference>